<name>A0ABP4YLC4_9ACTN</name>
<accession>A0ABP4YLC4</accession>
<dbReference type="EMBL" id="BAAALT010000122">
    <property type="protein sequence ID" value="GAA1813165.1"/>
    <property type="molecule type" value="Genomic_DNA"/>
</dbReference>
<feature type="transmembrane region" description="Helical" evidence="1">
    <location>
        <begin position="133"/>
        <end position="153"/>
    </location>
</feature>
<feature type="transmembrane region" description="Helical" evidence="1">
    <location>
        <begin position="58"/>
        <end position="83"/>
    </location>
</feature>
<keyword evidence="1" id="KW-0472">Membrane</keyword>
<sequence>MARVLYPAVMTATAIRWAAIPFGLLACGLRIALSYLPFGEAFDFLVAIRSVDFYTVRAAQGVIAGSLVVAGLCYGLPVALYLLATRVLRRPARLVPRGHRLVAVASPHTPGTQVIMLMFFGGGALVPELLAESWLFVLAAFPFFLGIVAFLAWPGPSVELDANGITVRQWLQVTHLRWTYLMVDGPLPATVRRRGDLRIYQWTAYGPRAVHLPFNLLYVDPVHLGRTIHHYIAEPGARASIAAGPTPAVVPVPA</sequence>
<evidence type="ECO:0000313" key="2">
    <source>
        <dbReference type="EMBL" id="GAA1813165.1"/>
    </source>
</evidence>
<evidence type="ECO:0000313" key="3">
    <source>
        <dbReference type="Proteomes" id="UP001500218"/>
    </source>
</evidence>
<dbReference type="PROSITE" id="PS51257">
    <property type="entry name" value="PROKAR_LIPOPROTEIN"/>
    <property type="match status" value="1"/>
</dbReference>
<feature type="transmembrane region" description="Helical" evidence="1">
    <location>
        <begin position="104"/>
        <end position="127"/>
    </location>
</feature>
<evidence type="ECO:0000256" key="1">
    <source>
        <dbReference type="SAM" id="Phobius"/>
    </source>
</evidence>
<keyword evidence="1" id="KW-1133">Transmembrane helix</keyword>
<organism evidence="2 3">
    <name type="scientific">Luedemannella flava</name>
    <dbReference type="NCBI Taxonomy" id="349316"/>
    <lineage>
        <taxon>Bacteria</taxon>
        <taxon>Bacillati</taxon>
        <taxon>Actinomycetota</taxon>
        <taxon>Actinomycetes</taxon>
        <taxon>Micromonosporales</taxon>
        <taxon>Micromonosporaceae</taxon>
        <taxon>Luedemannella</taxon>
    </lineage>
</organism>
<protein>
    <submittedName>
        <fullName evidence="2">Uncharacterized protein</fullName>
    </submittedName>
</protein>
<proteinExistence type="predicted"/>
<keyword evidence="1" id="KW-0812">Transmembrane</keyword>
<gene>
    <name evidence="2" type="ORF">GCM10009682_37930</name>
</gene>
<keyword evidence="3" id="KW-1185">Reference proteome</keyword>
<dbReference type="Proteomes" id="UP001500218">
    <property type="component" value="Unassembled WGS sequence"/>
</dbReference>
<reference evidence="3" key="1">
    <citation type="journal article" date="2019" name="Int. J. Syst. Evol. Microbiol.">
        <title>The Global Catalogue of Microorganisms (GCM) 10K type strain sequencing project: providing services to taxonomists for standard genome sequencing and annotation.</title>
        <authorList>
            <consortium name="The Broad Institute Genomics Platform"/>
            <consortium name="The Broad Institute Genome Sequencing Center for Infectious Disease"/>
            <person name="Wu L."/>
            <person name="Ma J."/>
        </authorList>
    </citation>
    <scope>NUCLEOTIDE SEQUENCE [LARGE SCALE GENOMIC DNA]</scope>
    <source>
        <strain evidence="3">JCM 13250</strain>
    </source>
</reference>
<comment type="caution">
    <text evidence="2">The sequence shown here is derived from an EMBL/GenBank/DDBJ whole genome shotgun (WGS) entry which is preliminary data.</text>
</comment>